<proteinExistence type="predicted"/>
<feature type="chain" id="PRO_5036060181" evidence="1">
    <location>
        <begin position="23"/>
        <end position="210"/>
    </location>
</feature>
<evidence type="ECO:0000313" key="2">
    <source>
        <dbReference type="EMBL" id="GBC04555.1"/>
    </source>
</evidence>
<feature type="signal peptide" evidence="1">
    <location>
        <begin position="1"/>
        <end position="22"/>
    </location>
</feature>
<evidence type="ECO:0000256" key="1">
    <source>
        <dbReference type="SAM" id="SignalP"/>
    </source>
</evidence>
<dbReference type="EMBL" id="BLAL01000311">
    <property type="protein sequence ID" value="GET02440.1"/>
    <property type="molecule type" value="Genomic_DNA"/>
</dbReference>
<evidence type="ECO:0000313" key="4">
    <source>
        <dbReference type="Proteomes" id="UP000247702"/>
    </source>
</evidence>
<dbReference type="Proteomes" id="UP000615446">
    <property type="component" value="Unassembled WGS sequence"/>
</dbReference>
<reference evidence="2 4" key="1">
    <citation type="submission" date="2017-11" db="EMBL/GenBank/DDBJ databases">
        <title>The genome of Rhizophagus clarus HR1 reveals common genetic basis of auxotrophy among arbuscular mycorrhizal fungi.</title>
        <authorList>
            <person name="Kobayashi Y."/>
        </authorList>
    </citation>
    <scope>NUCLEOTIDE SEQUENCE [LARGE SCALE GENOMIC DNA]</scope>
    <source>
        <strain evidence="2 4">HR1</strain>
    </source>
</reference>
<name>A0A2Z6S1A1_9GLOM</name>
<dbReference type="AlphaFoldDB" id="A0A2Z6S1A1"/>
<dbReference type="InterPro" id="IPR021851">
    <property type="entry name" value="DUF3455"/>
</dbReference>
<evidence type="ECO:0000313" key="3">
    <source>
        <dbReference type="EMBL" id="GET02440.1"/>
    </source>
</evidence>
<protein>
    <submittedName>
        <fullName evidence="3">DUF3455 domain-containing protein</fullName>
    </submittedName>
</protein>
<keyword evidence="4" id="KW-1185">Reference proteome</keyword>
<reference evidence="3" key="2">
    <citation type="submission" date="2019-10" db="EMBL/GenBank/DDBJ databases">
        <title>Conservation and host-specific expression of non-tandemly repeated heterogenous ribosome RNA gene in arbuscular mycorrhizal fungi.</title>
        <authorList>
            <person name="Maeda T."/>
            <person name="Kobayashi Y."/>
            <person name="Nakagawa T."/>
            <person name="Ezawa T."/>
            <person name="Yamaguchi K."/>
            <person name="Bino T."/>
            <person name="Nishimoto Y."/>
            <person name="Shigenobu S."/>
            <person name="Kawaguchi M."/>
        </authorList>
    </citation>
    <scope>NUCLEOTIDE SEQUENCE</scope>
    <source>
        <strain evidence="3">HR1</strain>
    </source>
</reference>
<keyword evidence="1" id="KW-0732">Signal</keyword>
<dbReference type="Proteomes" id="UP000247702">
    <property type="component" value="Unassembled WGS sequence"/>
</dbReference>
<accession>A0A2Z6S1A1</accession>
<dbReference type="OrthoDB" id="1859733at2759"/>
<comment type="caution">
    <text evidence="2">The sequence shown here is derived from an EMBL/GenBank/DDBJ whole genome shotgun (WGS) entry which is preliminary data.</text>
</comment>
<dbReference type="EMBL" id="BEXD01003952">
    <property type="protein sequence ID" value="GBC04555.1"/>
    <property type="molecule type" value="Genomic_DNA"/>
</dbReference>
<sequence>MIKISLLFAFILVSSLLTSVKALNIPPHQERGQNLIGTITVQPNIDLPENITIPTDRNFKFALYGHGYQIYQCSVVNKTWTLVAPLADLIDDKNTETFSPIYYIGRHYFVKEPINGGRPTWESTLQGDNSRVTTKIIATNASPDDPKNNVPWLVTQTTANFGDGAFSDVTNVIRVNTVNGVAPPVEDCGVQYSDQALYYSEYYTEYWFYH</sequence>
<dbReference type="PANTHER" id="PTHR35567:SF1">
    <property type="entry name" value="CONSERVED FUNGAL PROTEIN (AFU_ORTHOLOGUE AFUA_1G14230)"/>
    <property type="match status" value="1"/>
</dbReference>
<dbReference type="PANTHER" id="PTHR35567">
    <property type="entry name" value="MALATE DEHYDROGENASE (AFU_ORTHOLOGUE AFUA_2G13800)"/>
    <property type="match status" value="1"/>
</dbReference>
<organism evidence="2 4">
    <name type="scientific">Rhizophagus clarus</name>
    <dbReference type="NCBI Taxonomy" id="94130"/>
    <lineage>
        <taxon>Eukaryota</taxon>
        <taxon>Fungi</taxon>
        <taxon>Fungi incertae sedis</taxon>
        <taxon>Mucoromycota</taxon>
        <taxon>Glomeromycotina</taxon>
        <taxon>Glomeromycetes</taxon>
        <taxon>Glomerales</taxon>
        <taxon>Glomeraceae</taxon>
        <taxon>Rhizophagus</taxon>
    </lineage>
</organism>
<dbReference type="Pfam" id="PF11937">
    <property type="entry name" value="DUF3455"/>
    <property type="match status" value="1"/>
</dbReference>
<gene>
    <name evidence="3" type="ORF">RCL2_002881900</name>
    <name evidence="2" type="ORF">RclHR1_05730011</name>
</gene>